<dbReference type="SUPFAM" id="SSF48452">
    <property type="entry name" value="TPR-like"/>
    <property type="match status" value="1"/>
</dbReference>
<feature type="region of interest" description="Disordered" evidence="4">
    <location>
        <begin position="259"/>
        <end position="291"/>
    </location>
</feature>
<evidence type="ECO:0000256" key="2">
    <source>
        <dbReference type="ARBA" id="ARBA00022803"/>
    </source>
</evidence>
<evidence type="ECO:0000256" key="1">
    <source>
        <dbReference type="ARBA" id="ARBA00022737"/>
    </source>
</evidence>
<feature type="repeat" description="TPR" evidence="3">
    <location>
        <begin position="152"/>
        <end position="185"/>
    </location>
</feature>
<evidence type="ECO:0000313" key="7">
    <source>
        <dbReference type="Proteomes" id="UP000527324"/>
    </source>
</evidence>
<dbReference type="PIRSF" id="PIRSF035836">
    <property type="entry name" value="UCP035836"/>
    <property type="match status" value="1"/>
</dbReference>
<dbReference type="Pfam" id="PF07719">
    <property type="entry name" value="TPR_2"/>
    <property type="match status" value="1"/>
</dbReference>
<evidence type="ECO:0000256" key="3">
    <source>
        <dbReference type="PROSITE-ProRule" id="PRU00339"/>
    </source>
</evidence>
<dbReference type="PANTHER" id="PTHR12558:SF13">
    <property type="entry name" value="CELL DIVISION CYCLE PROTEIN 27 HOMOLOG"/>
    <property type="match status" value="1"/>
</dbReference>
<dbReference type="AlphaFoldDB" id="A0A7W9F961"/>
<evidence type="ECO:0000256" key="5">
    <source>
        <dbReference type="SAM" id="SignalP"/>
    </source>
</evidence>
<keyword evidence="1" id="KW-0677">Repeat</keyword>
<feature type="repeat" description="TPR" evidence="3">
    <location>
        <begin position="84"/>
        <end position="117"/>
    </location>
</feature>
<sequence length="291" mass="30474">MSPMPALLATVALLSLSAAPAVAAAPVQSQGAPQNAVQSGAQSSAQSATRAPASAEVRAAYDRMDALARSVFWSGEHDLNPADPVAAIKLAQALRELGRYDQAAQTAQALLALQPANLDALLELGRAHIGRGQAFYGIAPLEKARDLAPRDWRAYSLLGVAYEQVRRFDDARAAWNQALVLSPDNPDVLTNAATAALTHGDAPGAEALLRRAAAQPTASSKVRQTLAMTLGLQGKMGEAEQILRRELPPELADQNLAWLAARNTPAAPQPEVASAPSTSETARTWSSLKGG</sequence>
<dbReference type="SMART" id="SM00028">
    <property type="entry name" value="TPR"/>
    <property type="match status" value="3"/>
</dbReference>
<gene>
    <name evidence="6" type="ORF">GGQ93_002563</name>
</gene>
<dbReference type="InterPro" id="IPR011990">
    <property type="entry name" value="TPR-like_helical_dom_sf"/>
</dbReference>
<dbReference type="Gene3D" id="1.25.40.10">
    <property type="entry name" value="Tetratricopeptide repeat domain"/>
    <property type="match status" value="1"/>
</dbReference>
<dbReference type="EMBL" id="JACHOQ010000007">
    <property type="protein sequence ID" value="MBB5740831.1"/>
    <property type="molecule type" value="Genomic_DNA"/>
</dbReference>
<dbReference type="InterPro" id="IPR019734">
    <property type="entry name" value="TPR_rpt"/>
</dbReference>
<keyword evidence="2 3" id="KW-0802">TPR repeat</keyword>
<comment type="caution">
    <text evidence="6">The sequence shown here is derived from an EMBL/GenBank/DDBJ whole genome shotgun (WGS) entry which is preliminary data.</text>
</comment>
<evidence type="ECO:0000256" key="4">
    <source>
        <dbReference type="SAM" id="MobiDB-lite"/>
    </source>
</evidence>
<proteinExistence type="predicted"/>
<keyword evidence="7" id="KW-1185">Reference proteome</keyword>
<dbReference type="RefSeq" id="WP_183217486.1">
    <property type="nucleotide sequence ID" value="NZ_CAJFZW010000020.1"/>
</dbReference>
<keyword evidence="5" id="KW-0732">Signal</keyword>
<feature type="signal peptide" evidence="5">
    <location>
        <begin position="1"/>
        <end position="23"/>
    </location>
</feature>
<organism evidence="6 7">
    <name type="scientific">Brevundimonas aurantiaca</name>
    <dbReference type="NCBI Taxonomy" id="74316"/>
    <lineage>
        <taxon>Bacteria</taxon>
        <taxon>Pseudomonadati</taxon>
        <taxon>Pseudomonadota</taxon>
        <taxon>Alphaproteobacteria</taxon>
        <taxon>Caulobacterales</taxon>
        <taxon>Caulobacteraceae</taxon>
        <taxon>Brevundimonas</taxon>
    </lineage>
</organism>
<reference evidence="6 7" key="1">
    <citation type="submission" date="2020-08" db="EMBL/GenBank/DDBJ databases">
        <title>Genomic Encyclopedia of Type Strains, Phase IV (KMG-IV): sequencing the most valuable type-strain genomes for metagenomic binning, comparative biology and taxonomic classification.</title>
        <authorList>
            <person name="Goeker M."/>
        </authorList>
    </citation>
    <scope>NUCLEOTIDE SEQUENCE [LARGE SCALE GENOMIC DNA]</scope>
    <source>
        <strain evidence="6 7">DSM 4731</strain>
    </source>
</reference>
<name>A0A7W9F961_9CAUL</name>
<dbReference type="InterPro" id="IPR013105">
    <property type="entry name" value="TPR_2"/>
</dbReference>
<dbReference type="PANTHER" id="PTHR12558">
    <property type="entry name" value="CELL DIVISION CYCLE 16,23,27"/>
    <property type="match status" value="1"/>
</dbReference>
<dbReference type="Pfam" id="PF13432">
    <property type="entry name" value="TPR_16"/>
    <property type="match status" value="1"/>
</dbReference>
<dbReference type="InterPro" id="IPR014596">
    <property type="entry name" value="UCP035836"/>
</dbReference>
<evidence type="ECO:0000313" key="6">
    <source>
        <dbReference type="EMBL" id="MBB5740831.1"/>
    </source>
</evidence>
<feature type="chain" id="PRO_5031400985" evidence="5">
    <location>
        <begin position="24"/>
        <end position="291"/>
    </location>
</feature>
<dbReference type="PROSITE" id="PS50005">
    <property type="entry name" value="TPR"/>
    <property type="match status" value="2"/>
</dbReference>
<protein>
    <submittedName>
        <fullName evidence="6">Flp pilus assembly protein TadD</fullName>
    </submittedName>
</protein>
<dbReference type="Proteomes" id="UP000527324">
    <property type="component" value="Unassembled WGS sequence"/>
</dbReference>
<accession>A0A7W9F961</accession>
<feature type="compositionally biased region" description="Polar residues" evidence="4">
    <location>
        <begin position="275"/>
        <end position="291"/>
    </location>
</feature>